<protein>
    <submittedName>
        <fullName evidence="2">von Willebrand factor A domain-containing protein 1</fullName>
    </submittedName>
</protein>
<comment type="caution">
    <text evidence="2">The sequence shown here is derived from an EMBL/GenBank/DDBJ whole genome shotgun (WGS) entry which is preliminary data.</text>
</comment>
<evidence type="ECO:0000256" key="1">
    <source>
        <dbReference type="SAM" id="MobiDB-lite"/>
    </source>
</evidence>
<dbReference type="AlphaFoldDB" id="A0A4D9F955"/>
<name>A0A4D9F955_9SAUR</name>
<proteinExistence type="predicted"/>
<keyword evidence="3" id="KW-1185">Reference proteome</keyword>
<reference evidence="2 3" key="1">
    <citation type="submission" date="2019-04" db="EMBL/GenBank/DDBJ databases">
        <title>Draft genome of the big-headed turtle Platysternon megacephalum.</title>
        <authorList>
            <person name="Gong S."/>
        </authorList>
    </citation>
    <scope>NUCLEOTIDE SEQUENCE [LARGE SCALE GENOMIC DNA]</scope>
    <source>
        <strain evidence="2">DO16091913</strain>
        <tissue evidence="2">Muscle</tissue>
    </source>
</reference>
<evidence type="ECO:0000313" key="2">
    <source>
        <dbReference type="EMBL" id="TFK14074.1"/>
    </source>
</evidence>
<evidence type="ECO:0000313" key="3">
    <source>
        <dbReference type="Proteomes" id="UP000297703"/>
    </source>
</evidence>
<gene>
    <name evidence="2" type="ORF">DR999_PMT02513</name>
</gene>
<feature type="compositionally biased region" description="Basic and acidic residues" evidence="1">
    <location>
        <begin position="27"/>
        <end position="44"/>
    </location>
</feature>
<dbReference type="EMBL" id="QXTE01000013">
    <property type="protein sequence ID" value="TFK14074.1"/>
    <property type="molecule type" value="Genomic_DNA"/>
</dbReference>
<feature type="region of interest" description="Disordered" evidence="1">
    <location>
        <begin position="1"/>
        <end position="67"/>
    </location>
</feature>
<feature type="compositionally biased region" description="Basic and acidic residues" evidence="1">
    <location>
        <begin position="58"/>
        <end position="67"/>
    </location>
</feature>
<accession>A0A4D9F955</accession>
<reference evidence="2 3" key="2">
    <citation type="submission" date="2019-04" db="EMBL/GenBank/DDBJ databases">
        <title>The genome sequence of big-headed turtle.</title>
        <authorList>
            <person name="Gong S."/>
        </authorList>
    </citation>
    <scope>NUCLEOTIDE SEQUENCE [LARGE SCALE GENOMIC DNA]</scope>
    <source>
        <strain evidence="2">DO16091913</strain>
        <tissue evidence="2">Muscle</tissue>
    </source>
</reference>
<sequence>MEHRARTAVPTEEAAREAMEPIQSHLEVLKKGEDLNPEGKRKACEFPQGLSQPGARRGSSDGGKDFSRAAKETQGFCLENICSKKKCGGAGERNRRLSGIMQKGE</sequence>
<organism evidence="2 3">
    <name type="scientific">Platysternon megacephalum</name>
    <name type="common">big-headed turtle</name>
    <dbReference type="NCBI Taxonomy" id="55544"/>
    <lineage>
        <taxon>Eukaryota</taxon>
        <taxon>Metazoa</taxon>
        <taxon>Chordata</taxon>
        <taxon>Craniata</taxon>
        <taxon>Vertebrata</taxon>
        <taxon>Euteleostomi</taxon>
        <taxon>Archelosauria</taxon>
        <taxon>Testudinata</taxon>
        <taxon>Testudines</taxon>
        <taxon>Cryptodira</taxon>
        <taxon>Durocryptodira</taxon>
        <taxon>Testudinoidea</taxon>
        <taxon>Platysternidae</taxon>
        <taxon>Platysternon</taxon>
    </lineage>
</organism>
<dbReference type="Proteomes" id="UP000297703">
    <property type="component" value="Unassembled WGS sequence"/>
</dbReference>